<gene>
    <name evidence="3" type="ORF">EG328_003913</name>
</gene>
<evidence type="ECO:0000256" key="2">
    <source>
        <dbReference type="SAM" id="Phobius"/>
    </source>
</evidence>
<dbReference type="EMBL" id="WNWS01000221">
    <property type="protein sequence ID" value="KAE9974329.1"/>
    <property type="molecule type" value="Genomic_DNA"/>
</dbReference>
<evidence type="ECO:0000256" key="1">
    <source>
        <dbReference type="SAM" id="MobiDB-lite"/>
    </source>
</evidence>
<feature type="compositionally biased region" description="Polar residues" evidence="1">
    <location>
        <begin position="155"/>
        <end position="168"/>
    </location>
</feature>
<name>A0A8H3UT69_VENIN</name>
<organism evidence="3 4">
    <name type="scientific">Venturia inaequalis</name>
    <name type="common">Apple scab fungus</name>
    <dbReference type="NCBI Taxonomy" id="5025"/>
    <lineage>
        <taxon>Eukaryota</taxon>
        <taxon>Fungi</taxon>
        <taxon>Dikarya</taxon>
        <taxon>Ascomycota</taxon>
        <taxon>Pezizomycotina</taxon>
        <taxon>Dothideomycetes</taxon>
        <taxon>Pleosporomycetidae</taxon>
        <taxon>Venturiales</taxon>
        <taxon>Venturiaceae</taxon>
        <taxon>Venturia</taxon>
    </lineage>
</organism>
<keyword evidence="2" id="KW-1133">Transmembrane helix</keyword>
<feature type="compositionally biased region" description="Basic and acidic residues" evidence="1">
    <location>
        <begin position="1"/>
        <end position="13"/>
    </location>
</feature>
<dbReference type="OrthoDB" id="5428890at2759"/>
<dbReference type="Proteomes" id="UP000447873">
    <property type="component" value="Unassembled WGS sequence"/>
</dbReference>
<keyword evidence="2" id="KW-0812">Transmembrane</keyword>
<feature type="compositionally biased region" description="Basic and acidic residues" evidence="1">
    <location>
        <begin position="24"/>
        <end position="34"/>
    </location>
</feature>
<feature type="region of interest" description="Disordered" evidence="1">
    <location>
        <begin position="126"/>
        <end position="194"/>
    </location>
</feature>
<evidence type="ECO:0000313" key="4">
    <source>
        <dbReference type="Proteomes" id="UP000447873"/>
    </source>
</evidence>
<evidence type="ECO:0000313" key="3">
    <source>
        <dbReference type="EMBL" id="KAE9974329.1"/>
    </source>
</evidence>
<proteinExistence type="predicted"/>
<sequence>MDRGGTRYERLEEPEATVGAPNDNETHAVAHGDNPENPWPIYEGRGNTALALTQLDLDNGIEMTAIELKKMANIDEEMLRHGDPDTTPSDTSIHSHETDALMYERATTPDDVRHIDQQEQWSLGIEEQQVTSGADSHSPAACLKDESPSPEISPYLSSTRVTQSNGDAQSILEKGARISETTRPDETETPRLTSGCQLPCMNHSLKWLEERVVMLDAVLGSMESQDWMEIATAWETHSDNSVSSRYPHDEIAWFKKRVPLLCCCYDDLQALKEEGEGEEEIQQPGPFRKKQDAKSVQQRVRTNLLGNAVYRENVVWRLLDRVWQKEKTLPIFRLAILCIMLIGCAFTSDIDINIGQFLELAFSEEILPRPDSSDTRTWARYVLLTIGLVVAIGDQHTLYGGVPEDLVIEWDSNSGAREEDLLLTFSSLFCPSWRYDLRKKKSPMCSGVQDVESVASVSTSTNFDVQDLDIKSLKCLGGIHIKWTNTFVDHLRLELGDRNILYVCWMAHLPGYSPTSWYMASFRATASPVDTSYLMATKWHIGSYSRKIVSSSLSTALYTRRSIENSWAFLFREGVQSAAYQGLEAPIFIERPRTFRAQRWVRALIGRSAPEPEEPRTISMKTLISKPTASENFPEIKMHAGVDPFTNEETPYSRTVREAIQRNKELYYCDFPVYGERIRALRKYMDECKPRDFWGLLHDRRNTLQYYTFWSVIAVGLFSILLGLMSLAVGIAQAVFAYRALNLPIAATITSSTT</sequence>
<comment type="caution">
    <text evidence="3">The sequence shown here is derived from an EMBL/GenBank/DDBJ whole genome shotgun (WGS) entry which is preliminary data.</text>
</comment>
<feature type="region of interest" description="Disordered" evidence="1">
    <location>
        <begin position="1"/>
        <end position="41"/>
    </location>
</feature>
<dbReference type="AlphaFoldDB" id="A0A8H3UT69"/>
<feature type="transmembrane region" description="Helical" evidence="2">
    <location>
        <begin position="707"/>
        <end position="732"/>
    </location>
</feature>
<keyword evidence="2" id="KW-0472">Membrane</keyword>
<feature type="compositionally biased region" description="Basic and acidic residues" evidence="1">
    <location>
        <begin position="174"/>
        <end position="189"/>
    </location>
</feature>
<accession>A0A8H3UT69</accession>
<reference evidence="3 4" key="1">
    <citation type="submission" date="2018-12" db="EMBL/GenBank/DDBJ databases">
        <title>Venturia inaequalis Genome Resource.</title>
        <authorList>
            <person name="Lichtner F.J."/>
        </authorList>
    </citation>
    <scope>NUCLEOTIDE SEQUENCE [LARGE SCALE GENOMIC DNA]</scope>
    <source>
        <strain evidence="3 4">120213</strain>
    </source>
</reference>
<protein>
    <submittedName>
        <fullName evidence="3">Uncharacterized protein</fullName>
    </submittedName>
</protein>